<accession>A0ABW8C2L6</accession>
<proteinExistence type="predicted"/>
<dbReference type="RefSeq" id="WP_399646078.1">
    <property type="nucleotide sequence ID" value="NZ_JBITYG010000002.1"/>
</dbReference>
<protein>
    <submittedName>
        <fullName evidence="2">Uncharacterized protein</fullName>
    </submittedName>
</protein>
<evidence type="ECO:0000313" key="2">
    <source>
        <dbReference type="EMBL" id="MFI9100649.1"/>
    </source>
</evidence>
<sequence>MTTAVALIAAGVVLATVNRQSDHARPLAVPVAGKPSGPADTGPSSGVRAETARWVIRNVGPGHVVACDAAMCGSLAALGFPASSTVWVKDSALELQSADVAVLTSTLRTRLGPAVGALTAAQPLAAFGSGTQTVTIQPVAHAGRAAYERAMAADLADRGLAGRALAANSRITFAAAARVPLERGLVDMRICALLATLSSGHTLTVESFGPAAPGAGTGIPRNGVEISTIDTVSAVGTAEPATALRALVAAQQPPYRPLRTETRAAQAGSPAVLTLLYSQPAPVSPQNGAAP</sequence>
<evidence type="ECO:0000313" key="3">
    <source>
        <dbReference type="Proteomes" id="UP001614394"/>
    </source>
</evidence>
<dbReference type="Proteomes" id="UP001614394">
    <property type="component" value="Unassembled WGS sequence"/>
</dbReference>
<feature type="region of interest" description="Disordered" evidence="1">
    <location>
        <begin position="28"/>
        <end position="47"/>
    </location>
</feature>
<gene>
    <name evidence="2" type="ORF">ACIGXA_08980</name>
</gene>
<evidence type="ECO:0000256" key="1">
    <source>
        <dbReference type="SAM" id="MobiDB-lite"/>
    </source>
</evidence>
<name>A0ABW8C2L6_9ACTN</name>
<comment type="caution">
    <text evidence="2">The sequence shown here is derived from an EMBL/GenBank/DDBJ whole genome shotgun (WGS) entry which is preliminary data.</text>
</comment>
<organism evidence="2 3">
    <name type="scientific">Streptomyces fildesensis</name>
    <dbReference type="NCBI Taxonomy" id="375757"/>
    <lineage>
        <taxon>Bacteria</taxon>
        <taxon>Bacillati</taxon>
        <taxon>Actinomycetota</taxon>
        <taxon>Actinomycetes</taxon>
        <taxon>Kitasatosporales</taxon>
        <taxon>Streptomycetaceae</taxon>
        <taxon>Streptomyces</taxon>
    </lineage>
</organism>
<dbReference type="EMBL" id="JBITYG010000002">
    <property type="protein sequence ID" value="MFI9100649.1"/>
    <property type="molecule type" value="Genomic_DNA"/>
</dbReference>
<reference evidence="2 3" key="1">
    <citation type="submission" date="2024-10" db="EMBL/GenBank/DDBJ databases">
        <title>The Natural Products Discovery Center: Release of the First 8490 Sequenced Strains for Exploring Actinobacteria Biosynthetic Diversity.</title>
        <authorList>
            <person name="Kalkreuter E."/>
            <person name="Kautsar S.A."/>
            <person name="Yang D."/>
            <person name="Bader C.D."/>
            <person name="Teijaro C.N."/>
            <person name="Fluegel L."/>
            <person name="Davis C.M."/>
            <person name="Simpson J.R."/>
            <person name="Lauterbach L."/>
            <person name="Steele A.D."/>
            <person name="Gui C."/>
            <person name="Meng S."/>
            <person name="Li G."/>
            <person name="Viehrig K."/>
            <person name="Ye F."/>
            <person name="Su P."/>
            <person name="Kiefer A.F."/>
            <person name="Nichols A."/>
            <person name="Cepeda A.J."/>
            <person name="Yan W."/>
            <person name="Fan B."/>
            <person name="Jiang Y."/>
            <person name="Adhikari A."/>
            <person name="Zheng C.-J."/>
            <person name="Schuster L."/>
            <person name="Cowan T.M."/>
            <person name="Smanski M.J."/>
            <person name="Chevrette M.G."/>
            <person name="De Carvalho L.P.S."/>
            <person name="Shen B."/>
        </authorList>
    </citation>
    <scope>NUCLEOTIDE SEQUENCE [LARGE SCALE GENOMIC DNA]</scope>
    <source>
        <strain evidence="2 3">NPDC053399</strain>
    </source>
</reference>
<keyword evidence="3" id="KW-1185">Reference proteome</keyword>